<dbReference type="InterPro" id="IPR058292">
    <property type="entry name" value="DUF7986"/>
</dbReference>
<keyword evidence="2" id="KW-1185">Reference proteome</keyword>
<evidence type="ECO:0000313" key="1">
    <source>
        <dbReference type="EMBL" id="ANV99256.1"/>
    </source>
</evidence>
<proteinExistence type="predicted"/>
<dbReference type="STRING" id="1274631.LMTR13_02740"/>
<gene>
    <name evidence="1" type="ORF">LMTR13_02740</name>
</gene>
<sequence>MHTVWACAFEDMLTREFDDGSNIVEDYLKRRGWKETASVRAYITALRGSAMSLYEVSDVVLDKSFRARDLVRGGEPVLISERLATRFLKQWDRFAGRVLQVRQQTQISGAVLPYEHQASEDLLDGFRRLAKLTKKDKQALARTIGEEFDAAAIASLSETEKLRAVSPTFTTVWLLDTIDRAARNLPELRNFDGDELLMCTVRYPLAEGTMEDDVRRVLDSCADLRPINATQWNWIGGKKRARSSAARARSSKPLTVETATIDQMLVSDDDEDDDELQELGISEEEHRAIIHETMDRHYRETLDEPVPALGNKSPRAAVKTKSGRAKVVDWLKMMENRTAKAGESNPAMAGYSFDWMWAELGVAQLRREARRPLARHFGCTS</sequence>
<accession>A0A1B1U918</accession>
<dbReference type="EMBL" id="CP016428">
    <property type="protein sequence ID" value="ANV99256.1"/>
    <property type="molecule type" value="Genomic_DNA"/>
</dbReference>
<dbReference type="Pfam" id="PF25948">
    <property type="entry name" value="DUF7986"/>
    <property type="match status" value="1"/>
</dbReference>
<dbReference type="KEGG" id="bic:LMTR13_02740"/>
<name>A0A1B1U918_9BRAD</name>
<reference evidence="1 2" key="1">
    <citation type="submission" date="2016-07" db="EMBL/GenBank/DDBJ databases">
        <title>Complete genome sequence of Bradyrhizobium icense LMTR 13T, a potential inoculant strain isolated from lima bean (Phaseolus lunatus) in Peru.</title>
        <authorList>
            <person name="Ormeno-Orrillo E."/>
            <person name="Duran D."/>
            <person name="Rogel M.A."/>
            <person name="Rey L."/>
            <person name="Imperial J."/>
            <person name="Ruiz-Argueso T."/>
            <person name="Martinez-Romero E."/>
        </authorList>
    </citation>
    <scope>NUCLEOTIDE SEQUENCE [LARGE SCALE GENOMIC DNA]</scope>
    <source>
        <strain evidence="1 2">LMTR 13</strain>
    </source>
</reference>
<organism evidence="1 2">
    <name type="scientific">Bradyrhizobium icense</name>
    <dbReference type="NCBI Taxonomy" id="1274631"/>
    <lineage>
        <taxon>Bacteria</taxon>
        <taxon>Pseudomonadati</taxon>
        <taxon>Pseudomonadota</taxon>
        <taxon>Alphaproteobacteria</taxon>
        <taxon>Hyphomicrobiales</taxon>
        <taxon>Nitrobacteraceae</taxon>
        <taxon>Bradyrhizobium</taxon>
    </lineage>
</organism>
<dbReference type="OrthoDB" id="8039031at2"/>
<dbReference type="AlphaFoldDB" id="A0A1B1U918"/>
<protein>
    <recommendedName>
        <fullName evidence="3">DUF2384 domain-containing protein</fullName>
    </recommendedName>
</protein>
<evidence type="ECO:0008006" key="3">
    <source>
        <dbReference type="Google" id="ProtNLM"/>
    </source>
</evidence>
<dbReference type="RefSeq" id="WP_065726568.1">
    <property type="nucleotide sequence ID" value="NZ_CP016428.1"/>
</dbReference>
<evidence type="ECO:0000313" key="2">
    <source>
        <dbReference type="Proteomes" id="UP000092839"/>
    </source>
</evidence>
<dbReference type="Proteomes" id="UP000092839">
    <property type="component" value="Chromosome"/>
</dbReference>